<reference evidence="1 2" key="1">
    <citation type="submission" date="2017-01" db="EMBL/GenBank/DDBJ databases">
        <authorList>
            <person name="Mah S.A."/>
            <person name="Swanson W.J."/>
            <person name="Moy G.W."/>
            <person name="Vacquier V.D."/>
        </authorList>
    </citation>
    <scope>NUCLEOTIDE SEQUENCE [LARGE SCALE GENOMIC DNA]</scope>
    <source>
        <strain evidence="1 2">DSM 22694</strain>
    </source>
</reference>
<dbReference type="STRING" id="1484693.RS694_14735"/>
<dbReference type="InterPro" id="IPR007420">
    <property type="entry name" value="DUF465"/>
</dbReference>
<dbReference type="KEGG" id="rsb:RS694_14735"/>
<evidence type="ECO:0000313" key="2">
    <source>
        <dbReference type="Proteomes" id="UP000186110"/>
    </source>
</evidence>
<name>A0A1P8KCH8_9BURK</name>
<proteinExistence type="predicted"/>
<dbReference type="Pfam" id="PF04325">
    <property type="entry name" value="DUF465"/>
    <property type="match status" value="1"/>
</dbReference>
<organism evidence="1 2">
    <name type="scientific">Rhodoferax saidenbachensis</name>
    <dbReference type="NCBI Taxonomy" id="1484693"/>
    <lineage>
        <taxon>Bacteria</taxon>
        <taxon>Pseudomonadati</taxon>
        <taxon>Pseudomonadota</taxon>
        <taxon>Betaproteobacteria</taxon>
        <taxon>Burkholderiales</taxon>
        <taxon>Comamonadaceae</taxon>
        <taxon>Rhodoferax</taxon>
    </lineage>
</organism>
<dbReference type="Gene3D" id="6.10.280.50">
    <property type="match status" value="1"/>
</dbReference>
<dbReference type="EMBL" id="CP019239">
    <property type="protein sequence ID" value="APW43665.1"/>
    <property type="molecule type" value="Genomic_DNA"/>
</dbReference>
<protein>
    <submittedName>
        <fullName evidence="1">GTP-binding protein</fullName>
    </submittedName>
</protein>
<keyword evidence="2" id="KW-1185">Reference proteome</keyword>
<gene>
    <name evidence="1" type="ORF">RS694_14735</name>
</gene>
<dbReference type="InterPro" id="IPR038444">
    <property type="entry name" value="DUF465_sf"/>
</dbReference>
<dbReference type="AlphaFoldDB" id="A0A1P8KCH8"/>
<dbReference type="eggNOG" id="COG2841">
    <property type="taxonomic scope" value="Bacteria"/>
</dbReference>
<evidence type="ECO:0000313" key="1">
    <source>
        <dbReference type="EMBL" id="APW43665.1"/>
    </source>
</evidence>
<dbReference type="Proteomes" id="UP000186110">
    <property type="component" value="Chromosome"/>
</dbReference>
<accession>A0A1P8KCH8</accession>
<sequence length="79" mass="9096">MDLLKHDILHEFPQLKDKIQALRSGNAHFSKLFDQYDALNRNIAKFEGGVGAISDEAMEIEKKKRLKLKDEITQMLSQP</sequence>
<dbReference type="RefSeq" id="WP_029709134.1">
    <property type="nucleotide sequence ID" value="NZ_CP019239.1"/>
</dbReference>